<dbReference type="GO" id="GO:0004842">
    <property type="term" value="F:ubiquitin-protein transferase activity"/>
    <property type="evidence" value="ECO:0007669"/>
    <property type="project" value="InterPro"/>
</dbReference>
<protein>
    <recommendedName>
        <fullName evidence="2">U-box domain-containing protein</fullName>
    </recommendedName>
</protein>
<comment type="caution">
    <text evidence="3">The sequence shown here is derived from an EMBL/GenBank/DDBJ whole genome shotgun (WGS) entry which is preliminary data.</text>
</comment>
<evidence type="ECO:0000313" key="5">
    <source>
        <dbReference type="Proteomes" id="UP000663864"/>
    </source>
</evidence>
<dbReference type="Pfam" id="PF04564">
    <property type="entry name" value="U-box"/>
    <property type="match status" value="1"/>
</dbReference>
<evidence type="ECO:0000313" key="3">
    <source>
        <dbReference type="EMBL" id="CAF0771340.1"/>
    </source>
</evidence>
<dbReference type="Gene3D" id="3.30.40.10">
    <property type="entry name" value="Zinc/RING finger domain, C3HC4 (zinc finger)"/>
    <property type="match status" value="1"/>
</dbReference>
<dbReference type="SUPFAM" id="SSF57850">
    <property type="entry name" value="RING/U-box"/>
    <property type="match status" value="1"/>
</dbReference>
<dbReference type="PROSITE" id="PS51698">
    <property type="entry name" value="U_BOX"/>
    <property type="match status" value="1"/>
</dbReference>
<dbReference type="CDD" id="cd00154">
    <property type="entry name" value="Rab"/>
    <property type="match status" value="1"/>
</dbReference>
<evidence type="ECO:0000259" key="2">
    <source>
        <dbReference type="PROSITE" id="PS51698"/>
    </source>
</evidence>
<dbReference type="Proteomes" id="UP000663864">
    <property type="component" value="Unassembled WGS sequence"/>
</dbReference>
<dbReference type="SMART" id="SM00504">
    <property type="entry name" value="Ubox"/>
    <property type="match status" value="1"/>
</dbReference>
<evidence type="ECO:0000313" key="4">
    <source>
        <dbReference type="EMBL" id="CAF3689879.1"/>
    </source>
</evidence>
<dbReference type="CDD" id="cd16655">
    <property type="entry name" value="RING-Ubox_WDSUB1-like"/>
    <property type="match status" value="1"/>
</dbReference>
<dbReference type="GO" id="GO:0016567">
    <property type="term" value="P:protein ubiquitination"/>
    <property type="evidence" value="ECO:0007669"/>
    <property type="project" value="InterPro"/>
</dbReference>
<sequence length="355" mass="40673">MTNQQISSPPRDFLCPITREIMQNPVLLIEDGHSYELYALQRWLRDHNSSPMTNKPLRDRRFVHNFNLKNAIEEHCAQQETLTFANRFLSFNIRSGRIPSEWNDKPTLKIRLSLLGGSNVGKTTLARCLQYGVQSSFVHLNTSATVGPDLIFCYLDQLYENKYVIIIQLADIPGMERYESCCDNHFRNCHGALLLSDSTDIDSLERTELYWYKQLQTKGKDDVEAILVCNKIDLFETNCDVHYRRIFYQRSEHFASSHNMPIYHISALRGDNIQAMFKQLILRILQNESLLQQIKENSIGYDQISNRKESIRRTSSIQVSIQPSSSPSSPSSSSSSSPRQNDNEGNSSGGCCKFA</sequence>
<dbReference type="GO" id="GO:0003924">
    <property type="term" value="F:GTPase activity"/>
    <property type="evidence" value="ECO:0007669"/>
    <property type="project" value="InterPro"/>
</dbReference>
<dbReference type="SUPFAM" id="SSF52540">
    <property type="entry name" value="P-loop containing nucleoside triphosphate hydrolases"/>
    <property type="match status" value="1"/>
</dbReference>
<dbReference type="InterPro" id="IPR003613">
    <property type="entry name" value="Ubox_domain"/>
</dbReference>
<dbReference type="InterPro" id="IPR013083">
    <property type="entry name" value="Znf_RING/FYVE/PHD"/>
</dbReference>
<dbReference type="PROSITE" id="PS51419">
    <property type="entry name" value="RAB"/>
    <property type="match status" value="1"/>
</dbReference>
<dbReference type="Pfam" id="PF00071">
    <property type="entry name" value="Ras"/>
    <property type="match status" value="1"/>
</dbReference>
<accession>A0A813QQI5</accession>
<dbReference type="Gene3D" id="3.40.50.300">
    <property type="entry name" value="P-loop containing nucleotide triphosphate hydrolases"/>
    <property type="match status" value="1"/>
</dbReference>
<dbReference type="PRINTS" id="PR00449">
    <property type="entry name" value="RASTRNSFRMNG"/>
</dbReference>
<dbReference type="SMART" id="SM00173">
    <property type="entry name" value="RAS"/>
    <property type="match status" value="1"/>
</dbReference>
<dbReference type="EMBL" id="CAJOBD010000568">
    <property type="protein sequence ID" value="CAF3689879.1"/>
    <property type="molecule type" value="Genomic_DNA"/>
</dbReference>
<dbReference type="SMART" id="SM00175">
    <property type="entry name" value="RAB"/>
    <property type="match status" value="1"/>
</dbReference>
<gene>
    <name evidence="4" type="ORF">JBS370_LOCUS8777</name>
    <name evidence="3" type="ORF">ZHD862_LOCUS873</name>
</gene>
<dbReference type="InterPro" id="IPR027417">
    <property type="entry name" value="P-loop_NTPase"/>
</dbReference>
<dbReference type="InterPro" id="IPR052085">
    <property type="entry name" value="WD-SAM-U-box"/>
</dbReference>
<dbReference type="AlphaFoldDB" id="A0A813QQI5"/>
<organism evidence="3 5">
    <name type="scientific">Rotaria sordida</name>
    <dbReference type="NCBI Taxonomy" id="392033"/>
    <lineage>
        <taxon>Eukaryota</taxon>
        <taxon>Metazoa</taxon>
        <taxon>Spiralia</taxon>
        <taxon>Gnathifera</taxon>
        <taxon>Rotifera</taxon>
        <taxon>Eurotatoria</taxon>
        <taxon>Bdelloidea</taxon>
        <taxon>Philodinida</taxon>
        <taxon>Philodinidae</taxon>
        <taxon>Rotaria</taxon>
    </lineage>
</organism>
<proteinExistence type="predicted"/>
<dbReference type="Proteomes" id="UP000663836">
    <property type="component" value="Unassembled WGS sequence"/>
</dbReference>
<name>A0A813QQI5_9BILA</name>
<dbReference type="PANTHER" id="PTHR46573">
    <property type="entry name" value="WD REPEAT, SAM AND U-BOX DOMAIN-CONTAINING PROTEIN 1"/>
    <property type="match status" value="1"/>
</dbReference>
<feature type="compositionally biased region" description="Low complexity" evidence="1">
    <location>
        <begin position="315"/>
        <end position="338"/>
    </location>
</feature>
<evidence type="ECO:0000256" key="1">
    <source>
        <dbReference type="SAM" id="MobiDB-lite"/>
    </source>
</evidence>
<dbReference type="GO" id="GO:0005525">
    <property type="term" value="F:GTP binding"/>
    <property type="evidence" value="ECO:0007669"/>
    <property type="project" value="InterPro"/>
</dbReference>
<feature type="domain" description="U-box" evidence="2">
    <location>
        <begin position="8"/>
        <end position="82"/>
    </location>
</feature>
<dbReference type="EMBL" id="CAJNOT010000013">
    <property type="protein sequence ID" value="CAF0771340.1"/>
    <property type="molecule type" value="Genomic_DNA"/>
</dbReference>
<reference evidence="3" key="1">
    <citation type="submission" date="2021-02" db="EMBL/GenBank/DDBJ databases">
        <authorList>
            <person name="Nowell W R."/>
        </authorList>
    </citation>
    <scope>NUCLEOTIDE SEQUENCE</scope>
</reference>
<feature type="region of interest" description="Disordered" evidence="1">
    <location>
        <begin position="312"/>
        <end position="355"/>
    </location>
</feature>
<dbReference type="InterPro" id="IPR001806">
    <property type="entry name" value="Small_GTPase"/>
</dbReference>
<dbReference type="PANTHER" id="PTHR46573:SF1">
    <property type="entry name" value="WD REPEAT, SAM AND U-BOX DOMAIN-CONTAINING PROTEIN 1"/>
    <property type="match status" value="1"/>
</dbReference>